<feature type="transmembrane region" description="Helical" evidence="8">
    <location>
        <begin position="397"/>
        <end position="417"/>
    </location>
</feature>
<keyword evidence="2" id="KW-0813">Transport</keyword>
<feature type="transmembrane region" description="Helical" evidence="8">
    <location>
        <begin position="358"/>
        <end position="385"/>
    </location>
</feature>
<dbReference type="Pfam" id="PF12698">
    <property type="entry name" value="ABC2_membrane_3"/>
    <property type="match status" value="1"/>
</dbReference>
<evidence type="ECO:0000313" key="10">
    <source>
        <dbReference type="EMBL" id="ORX92586.1"/>
    </source>
</evidence>
<dbReference type="GO" id="GO:0016887">
    <property type="term" value="F:ATP hydrolysis activity"/>
    <property type="evidence" value="ECO:0007669"/>
    <property type="project" value="InterPro"/>
</dbReference>
<accession>A0A1Y1Y4D9</accession>
<feature type="transmembrane region" description="Helical" evidence="8">
    <location>
        <begin position="252"/>
        <end position="271"/>
    </location>
</feature>
<dbReference type="InterPro" id="IPR003593">
    <property type="entry name" value="AAA+_ATPase"/>
</dbReference>
<name>A0A1Y1Y4D9_9FUNG</name>
<evidence type="ECO:0000256" key="7">
    <source>
        <dbReference type="ARBA" id="ARBA00023136"/>
    </source>
</evidence>
<dbReference type="InterPro" id="IPR017871">
    <property type="entry name" value="ABC_transporter-like_CS"/>
</dbReference>
<gene>
    <name evidence="10" type="ORF">K493DRAFT_316510</name>
</gene>
<dbReference type="SMART" id="SM00382">
    <property type="entry name" value="AAA"/>
    <property type="match status" value="1"/>
</dbReference>
<feature type="transmembrane region" description="Helical" evidence="8">
    <location>
        <begin position="39"/>
        <end position="57"/>
    </location>
</feature>
<dbReference type="InterPro" id="IPR013525">
    <property type="entry name" value="ABC2_TM"/>
</dbReference>
<dbReference type="GO" id="GO:0140359">
    <property type="term" value="F:ABC-type transporter activity"/>
    <property type="evidence" value="ECO:0007669"/>
    <property type="project" value="InterPro"/>
</dbReference>
<dbReference type="AlphaFoldDB" id="A0A1Y1Y4D9"/>
<dbReference type="InParanoid" id="A0A1Y1Y4D9"/>
<feature type="transmembrane region" description="Helical" evidence="8">
    <location>
        <begin position="329"/>
        <end position="352"/>
    </location>
</feature>
<feature type="transmembrane region" description="Helical" evidence="8">
    <location>
        <begin position="291"/>
        <end position="317"/>
    </location>
</feature>
<dbReference type="CDD" id="cd03263">
    <property type="entry name" value="ABC_subfamily_A"/>
    <property type="match status" value="1"/>
</dbReference>
<comment type="caution">
    <text evidence="10">The sequence shown here is derived from an EMBL/GenBank/DDBJ whole genome shotgun (WGS) entry which is preliminary data.</text>
</comment>
<keyword evidence="3 8" id="KW-0812">Transmembrane</keyword>
<dbReference type="GO" id="GO:0005524">
    <property type="term" value="F:ATP binding"/>
    <property type="evidence" value="ECO:0007669"/>
    <property type="project" value="UniProtKB-KW"/>
</dbReference>
<dbReference type="FunFam" id="3.40.50.300:FF:000665">
    <property type="entry name" value="ABC transporter A family member 2"/>
    <property type="match status" value="1"/>
</dbReference>
<dbReference type="PROSITE" id="PS50893">
    <property type="entry name" value="ABC_TRANSPORTER_2"/>
    <property type="match status" value="1"/>
</dbReference>
<dbReference type="SUPFAM" id="SSF52540">
    <property type="entry name" value="P-loop containing nucleoside triphosphate hydrolases"/>
    <property type="match status" value="1"/>
</dbReference>
<keyword evidence="5" id="KW-0067">ATP-binding</keyword>
<dbReference type="GO" id="GO:0005319">
    <property type="term" value="F:lipid transporter activity"/>
    <property type="evidence" value="ECO:0007669"/>
    <property type="project" value="TreeGrafter"/>
</dbReference>
<evidence type="ECO:0000256" key="3">
    <source>
        <dbReference type="ARBA" id="ARBA00022692"/>
    </source>
</evidence>
<protein>
    <recommendedName>
        <fullName evidence="9">ABC transporter domain-containing protein</fullName>
    </recommendedName>
</protein>
<evidence type="ECO:0000256" key="5">
    <source>
        <dbReference type="ARBA" id="ARBA00022840"/>
    </source>
</evidence>
<keyword evidence="4" id="KW-0547">Nucleotide-binding</keyword>
<dbReference type="PROSITE" id="PS00211">
    <property type="entry name" value="ABC_TRANSPORTER_1"/>
    <property type="match status" value="1"/>
</dbReference>
<evidence type="ECO:0000256" key="2">
    <source>
        <dbReference type="ARBA" id="ARBA00022448"/>
    </source>
</evidence>
<proteinExistence type="predicted"/>
<dbReference type="InterPro" id="IPR026082">
    <property type="entry name" value="ABCA"/>
</dbReference>
<evidence type="ECO:0000259" key="9">
    <source>
        <dbReference type="PROSITE" id="PS50893"/>
    </source>
</evidence>
<feature type="transmembrane region" description="Helical" evidence="8">
    <location>
        <begin position="464"/>
        <end position="483"/>
    </location>
</feature>
<dbReference type="STRING" id="1314790.A0A1Y1Y4D9"/>
<keyword evidence="6 8" id="KW-1133">Transmembrane helix</keyword>
<dbReference type="Gene3D" id="3.40.50.300">
    <property type="entry name" value="P-loop containing nucleotide triphosphate hydrolases"/>
    <property type="match status" value="1"/>
</dbReference>
<dbReference type="OrthoDB" id="8061355at2759"/>
<dbReference type="Proteomes" id="UP000193498">
    <property type="component" value="Unassembled WGS sequence"/>
</dbReference>
<evidence type="ECO:0000256" key="4">
    <source>
        <dbReference type="ARBA" id="ARBA00022741"/>
    </source>
</evidence>
<organism evidence="10 11">
    <name type="scientific">Basidiobolus meristosporus CBS 931.73</name>
    <dbReference type="NCBI Taxonomy" id="1314790"/>
    <lineage>
        <taxon>Eukaryota</taxon>
        <taxon>Fungi</taxon>
        <taxon>Fungi incertae sedis</taxon>
        <taxon>Zoopagomycota</taxon>
        <taxon>Entomophthoromycotina</taxon>
        <taxon>Basidiobolomycetes</taxon>
        <taxon>Basidiobolales</taxon>
        <taxon>Basidiobolaceae</taxon>
        <taxon>Basidiobolus</taxon>
    </lineage>
</organism>
<dbReference type="InterPro" id="IPR003439">
    <property type="entry name" value="ABC_transporter-like_ATP-bd"/>
</dbReference>
<sequence length="885" mass="100088">MSTTTGHHRKKAYRAGFFSQMRILLKRNSLLQIRQWKSTFSQAIFFPVLVLLLLFCLQKIYNSKLTQSNYHPQSFDLSGVKSCQGRTQQDSCINILYTPDTEQNRLFLQTFAAKNKQRTGVDLQIENISLDLHTPPKTKLGMVPVANYEFIYNYTLQNPNKTLFGIEFSTEPGPPANYRYQVWFNSTLMSNGTDVFGDQVLSLVRGLDEAIIASVNDPTVSTTPLLNVQLKDWPKVPSPIAGDEVVSRLGPVFFFCTEMIIFIAVLNTIVAEKEKKLKHNMIMMGMSSEAYWFSLLISNLALVVICALLTCGLGIAFGFSTFKGTDFRVLLITFVLFGFAMMMAAFFITTLVRRTRVAILIGIFFFVIGLLFESFVFSSSFVGYVWWDPKTSPAGRLVLMFFPFFNFGKIILDISLLTAGSLNALTDTVIPGPGFHWKDLFIKAFDQPVSGLQGNFELVPPPVVSWYLLLMNIGVYGLLTWYFDKIVPDEFGFCYPPWFFLKPSFWIPRSSVGHDLGNWIQSIKKHHSQLKLAPENEDDDVYRERDTAYDTEYPAAVRIVNLRKIYKNRIFKKSKLDKVAVRDLCLTLEEGKLLALLGQNGAGKSTTMNILSGLTPATSGDAWFYGYTRSDDIDIIRGMLGVCPQHDILFDDLTAAEHIELYACLKGVPRKEIPELIKSRLEAVRLWKVANKCSAAYSGGMKRRLSVVISTLGDPKIVFMDEPTTGMDPVNRRHVWSFIEQFKENRVIILTTHSMEEADVLGDRIAIMALGRLCALGNSTQLKNKFGTGYRISMVVRAEQNAQVRDVVAKMVPGAKLEDDSAGSLIYQFPSQCMSYIPVFVRYLEEDAKRLNERLVQAWGISQTTLEEVFLRLIREANPTKPKLQ</sequence>
<reference evidence="10 11" key="1">
    <citation type="submission" date="2016-07" db="EMBL/GenBank/DDBJ databases">
        <title>Pervasive Adenine N6-methylation of Active Genes in Fungi.</title>
        <authorList>
            <consortium name="DOE Joint Genome Institute"/>
            <person name="Mondo S.J."/>
            <person name="Dannebaum R.O."/>
            <person name="Kuo R.C."/>
            <person name="Labutti K."/>
            <person name="Haridas S."/>
            <person name="Kuo A."/>
            <person name="Salamov A."/>
            <person name="Ahrendt S.R."/>
            <person name="Lipzen A."/>
            <person name="Sullivan W."/>
            <person name="Andreopoulos W.B."/>
            <person name="Clum A."/>
            <person name="Lindquist E."/>
            <person name="Daum C."/>
            <person name="Ramamoorthy G.K."/>
            <person name="Gryganskyi A."/>
            <person name="Culley D."/>
            <person name="Magnuson J.K."/>
            <person name="James T.Y."/>
            <person name="O'Malley M.A."/>
            <person name="Stajich J.E."/>
            <person name="Spatafora J.W."/>
            <person name="Visel A."/>
            <person name="Grigoriev I.V."/>
        </authorList>
    </citation>
    <scope>NUCLEOTIDE SEQUENCE [LARGE SCALE GENOMIC DNA]</scope>
    <source>
        <strain evidence="10 11">CBS 931.73</strain>
    </source>
</reference>
<dbReference type="Pfam" id="PF00005">
    <property type="entry name" value="ABC_tran"/>
    <property type="match status" value="1"/>
</dbReference>
<keyword evidence="11" id="KW-1185">Reference proteome</keyword>
<keyword evidence="7 8" id="KW-0472">Membrane</keyword>
<dbReference type="EMBL" id="MCFE01000269">
    <property type="protein sequence ID" value="ORX92586.1"/>
    <property type="molecule type" value="Genomic_DNA"/>
</dbReference>
<feature type="domain" description="ABC transporter" evidence="9">
    <location>
        <begin position="557"/>
        <end position="795"/>
    </location>
</feature>
<comment type="subcellular location">
    <subcellularLocation>
        <location evidence="1">Membrane</location>
        <topology evidence="1">Multi-pass membrane protein</topology>
    </subcellularLocation>
</comment>
<dbReference type="PANTHER" id="PTHR19229">
    <property type="entry name" value="ATP-BINDING CASSETTE TRANSPORTER SUBFAMILY A ABCA"/>
    <property type="match status" value="1"/>
</dbReference>
<evidence type="ECO:0000256" key="1">
    <source>
        <dbReference type="ARBA" id="ARBA00004141"/>
    </source>
</evidence>
<dbReference type="InterPro" id="IPR027417">
    <property type="entry name" value="P-loop_NTPase"/>
</dbReference>
<dbReference type="PANTHER" id="PTHR19229:SF205">
    <property type="entry name" value="ABC TRANSPORTER A FAMILY MEMBER 1-RELATED"/>
    <property type="match status" value="1"/>
</dbReference>
<dbReference type="GO" id="GO:0016020">
    <property type="term" value="C:membrane"/>
    <property type="evidence" value="ECO:0007669"/>
    <property type="project" value="UniProtKB-SubCell"/>
</dbReference>
<evidence type="ECO:0000256" key="8">
    <source>
        <dbReference type="SAM" id="Phobius"/>
    </source>
</evidence>
<evidence type="ECO:0000256" key="6">
    <source>
        <dbReference type="ARBA" id="ARBA00022989"/>
    </source>
</evidence>
<evidence type="ECO:0000313" key="11">
    <source>
        <dbReference type="Proteomes" id="UP000193498"/>
    </source>
</evidence>